<feature type="transmembrane region" description="Helical" evidence="1">
    <location>
        <begin position="121"/>
        <end position="146"/>
    </location>
</feature>
<organism evidence="2 3">
    <name type="scientific">Brassica cretica</name>
    <name type="common">Mustard</name>
    <dbReference type="NCBI Taxonomy" id="69181"/>
    <lineage>
        <taxon>Eukaryota</taxon>
        <taxon>Viridiplantae</taxon>
        <taxon>Streptophyta</taxon>
        <taxon>Embryophyta</taxon>
        <taxon>Tracheophyta</taxon>
        <taxon>Spermatophyta</taxon>
        <taxon>Magnoliopsida</taxon>
        <taxon>eudicotyledons</taxon>
        <taxon>Gunneridae</taxon>
        <taxon>Pentapetalae</taxon>
        <taxon>rosids</taxon>
        <taxon>malvids</taxon>
        <taxon>Brassicales</taxon>
        <taxon>Brassicaceae</taxon>
        <taxon>Brassiceae</taxon>
        <taxon>Brassica</taxon>
    </lineage>
</organism>
<dbReference type="EMBL" id="QGKX02000996">
    <property type="protein sequence ID" value="KAF3559857.1"/>
    <property type="molecule type" value="Genomic_DNA"/>
</dbReference>
<name>A0A8S9R8F7_BRACR</name>
<keyword evidence="1" id="KW-0812">Transmembrane</keyword>
<reference evidence="2" key="1">
    <citation type="submission" date="2019-12" db="EMBL/GenBank/DDBJ databases">
        <title>Genome sequencing and annotation of Brassica cretica.</title>
        <authorList>
            <person name="Studholme D.J."/>
            <person name="Sarris P."/>
        </authorList>
    </citation>
    <scope>NUCLEOTIDE SEQUENCE</scope>
    <source>
        <strain evidence="2">PFS-109/04</strain>
        <tissue evidence="2">Leaf</tissue>
    </source>
</reference>
<gene>
    <name evidence="2" type="ORF">F2Q69_00012340</name>
</gene>
<protein>
    <submittedName>
        <fullName evidence="2">Uncharacterized protein</fullName>
    </submittedName>
</protein>
<evidence type="ECO:0000256" key="1">
    <source>
        <dbReference type="SAM" id="Phobius"/>
    </source>
</evidence>
<evidence type="ECO:0000313" key="2">
    <source>
        <dbReference type="EMBL" id="KAF3559857.1"/>
    </source>
</evidence>
<proteinExistence type="predicted"/>
<sequence>MMRLNLDLIFLKEEGHGVRSISTQVDTCQQAFTQVAFQRNPTIQSSFSDESEGGMRDTIDVSSHNSDVYGALCSSDESNAPTTLFLFHVTVFSLLFLCCLWFLSGALGAVGVMKSSVCCGLLFSCGEVTCHAYFAVLIGTTCVLVSQN</sequence>
<comment type="caution">
    <text evidence="2">The sequence shown here is derived from an EMBL/GenBank/DDBJ whole genome shotgun (WGS) entry which is preliminary data.</text>
</comment>
<dbReference type="Proteomes" id="UP000712600">
    <property type="component" value="Unassembled WGS sequence"/>
</dbReference>
<feature type="transmembrane region" description="Helical" evidence="1">
    <location>
        <begin position="85"/>
        <end position="109"/>
    </location>
</feature>
<keyword evidence="1" id="KW-0472">Membrane</keyword>
<accession>A0A8S9R8F7</accession>
<dbReference type="AlphaFoldDB" id="A0A8S9R8F7"/>
<keyword evidence="1" id="KW-1133">Transmembrane helix</keyword>
<evidence type="ECO:0000313" key="3">
    <source>
        <dbReference type="Proteomes" id="UP000712600"/>
    </source>
</evidence>